<protein>
    <submittedName>
        <fullName evidence="10">MGMT family protein</fullName>
    </submittedName>
    <submittedName>
        <fullName evidence="8">Methylated-DNA--protein-cysteine methyltransferase</fullName>
        <ecNumber evidence="8">2.1.1.63</ecNumber>
    </submittedName>
</protein>
<evidence type="ECO:0000313" key="9">
    <source>
        <dbReference type="EMBL" id="OZS74628.1"/>
    </source>
</evidence>
<dbReference type="PANTHER" id="PTHR42942:SF1">
    <property type="entry name" value="ALKYLTRANSFERASE-LIKE PROTEIN 1"/>
    <property type="match status" value="1"/>
</dbReference>
<dbReference type="EC" id="2.1.1.63" evidence="8"/>
<evidence type="ECO:0000313" key="10">
    <source>
        <dbReference type="EMBL" id="QWQ20199.1"/>
    </source>
</evidence>
<dbReference type="InterPro" id="IPR052520">
    <property type="entry name" value="ATL_DNA_repair"/>
</dbReference>
<reference evidence="9 11" key="1">
    <citation type="submission" date="2017-07" db="EMBL/GenBank/DDBJ databases">
        <title>blaIMP-27 on transferable plasmids in Proteus mirabilis and Providencia rettgeri.</title>
        <authorList>
            <person name="Potter R."/>
        </authorList>
    </citation>
    <scope>NUCLEOTIDE SEQUENCE [LARGE SCALE GENOMIC DNA]</scope>
    <source>
        <strain evidence="9 11">PR1</strain>
    </source>
</reference>
<dbReference type="Proteomes" id="UP000834611">
    <property type="component" value="Unassembled WGS sequence"/>
</dbReference>
<evidence type="ECO:0000313" key="8">
    <source>
        <dbReference type="EMBL" id="CAB5701150.1"/>
    </source>
</evidence>
<feature type="domain" description="Methylated-DNA-[protein]-cysteine S-methyltransferase DNA binding" evidence="7">
    <location>
        <begin position="7"/>
        <end position="85"/>
    </location>
</feature>
<dbReference type="Gene3D" id="1.10.10.10">
    <property type="entry name" value="Winged helix-like DNA-binding domain superfamily/Winged helix DNA-binding domain"/>
    <property type="match status" value="1"/>
</dbReference>
<dbReference type="EMBL" id="CAHPSF010000007">
    <property type="protein sequence ID" value="CAB5701150.1"/>
    <property type="molecule type" value="Genomic_DNA"/>
</dbReference>
<evidence type="ECO:0000256" key="4">
    <source>
        <dbReference type="ARBA" id="ARBA00022763"/>
    </source>
</evidence>
<dbReference type="SUPFAM" id="SSF46767">
    <property type="entry name" value="Methylated DNA-protein cysteine methyltransferase, C-terminal domain"/>
    <property type="match status" value="1"/>
</dbReference>
<evidence type="ECO:0000313" key="11">
    <source>
        <dbReference type="Proteomes" id="UP000216001"/>
    </source>
</evidence>
<dbReference type="NCBIfam" id="TIGR00589">
    <property type="entry name" value="ogt"/>
    <property type="match status" value="1"/>
</dbReference>
<evidence type="ECO:0000259" key="7">
    <source>
        <dbReference type="Pfam" id="PF01035"/>
    </source>
</evidence>
<dbReference type="InterPro" id="IPR001497">
    <property type="entry name" value="MethylDNA_cys_MeTrfase_AS"/>
</dbReference>
<dbReference type="PROSITE" id="PS00374">
    <property type="entry name" value="MGMT"/>
    <property type="match status" value="1"/>
</dbReference>
<name>A0A264VTE2_PRORE</name>
<dbReference type="Pfam" id="PF01035">
    <property type="entry name" value="DNA_binding_1"/>
    <property type="match status" value="1"/>
</dbReference>
<evidence type="ECO:0000256" key="1">
    <source>
        <dbReference type="ARBA" id="ARBA00001286"/>
    </source>
</evidence>
<dbReference type="CDD" id="cd06445">
    <property type="entry name" value="ATase"/>
    <property type="match status" value="1"/>
</dbReference>
<dbReference type="RefSeq" id="WP_094961548.1">
    <property type="nucleotide sequence ID" value="NZ_ABDWLN020000084.1"/>
</dbReference>
<keyword evidence="4" id="KW-0227">DNA damage</keyword>
<dbReference type="GO" id="GO:0003908">
    <property type="term" value="F:methylated-DNA-[protein]-cysteine S-methyltransferase activity"/>
    <property type="evidence" value="ECO:0007669"/>
    <property type="project" value="UniProtKB-EC"/>
</dbReference>
<reference evidence="8" key="2">
    <citation type="submission" date="2020-05" db="EMBL/GenBank/DDBJ databases">
        <authorList>
            <person name="Delgado-Blas J."/>
        </authorList>
    </citation>
    <scope>NUCLEOTIDE SEQUENCE</scope>
    <source>
        <strain evidence="8">BB1453</strain>
    </source>
</reference>
<evidence type="ECO:0000256" key="6">
    <source>
        <dbReference type="ARBA" id="ARBA00049348"/>
    </source>
</evidence>
<dbReference type="InterPro" id="IPR036388">
    <property type="entry name" value="WH-like_DNA-bd_sf"/>
</dbReference>
<dbReference type="GeneID" id="92276312"/>
<evidence type="ECO:0000256" key="3">
    <source>
        <dbReference type="ARBA" id="ARBA00022679"/>
    </source>
</evidence>
<proteinExistence type="predicted"/>
<dbReference type="InterPro" id="IPR036217">
    <property type="entry name" value="MethylDNA_cys_MeTrfase_DNAb"/>
</dbReference>
<gene>
    <name evidence="8" type="primary">ogt_1</name>
    <name evidence="9" type="ORF">CHI95_10075</name>
    <name evidence="8" type="ORF">GHA_02665</name>
    <name evidence="10" type="ORF">KOF27_16605</name>
</gene>
<accession>A0A264VTE2</accession>
<evidence type="ECO:0000256" key="2">
    <source>
        <dbReference type="ARBA" id="ARBA00022603"/>
    </source>
</evidence>
<keyword evidence="2 8" id="KW-0489">Methyltransferase</keyword>
<dbReference type="InterPro" id="IPR014048">
    <property type="entry name" value="MethylDNA_cys_MeTrfase_DNA-bd"/>
</dbReference>
<dbReference type="PANTHER" id="PTHR42942">
    <property type="entry name" value="6-O-METHYLGUANINE DNA METHYLTRANSFERASE"/>
    <property type="match status" value="1"/>
</dbReference>
<reference evidence="10" key="3">
    <citation type="submission" date="2021-06" db="EMBL/GenBank/DDBJ databases">
        <title>Emergence of genetically related NDM-1-producing Providencia rettgeri strains in Argentina.</title>
        <authorList>
            <person name="Pasteran F."/>
            <person name="Meo A."/>
            <person name="Gomez S."/>
            <person name="Derdoy L."/>
            <person name="Albronoz E."/>
            <person name="Faccone D."/>
            <person name="Guerriero L."/>
            <person name="Archuby D."/>
            <person name="Tarzia A."/>
            <person name="Lopez M."/>
            <person name="Corso A."/>
        </authorList>
    </citation>
    <scope>NUCLEOTIDE SEQUENCE</scope>
    <source>
        <strain evidence="10">PreM15628</strain>
    </source>
</reference>
<comment type="catalytic activity">
    <reaction evidence="6">
        <text>a 6-O-methyl-2'-deoxyguanosine in DNA + L-cysteinyl-[protein] = S-methyl-L-cysteinyl-[protein] + a 2'-deoxyguanosine in DNA</text>
        <dbReference type="Rhea" id="RHEA:24000"/>
        <dbReference type="Rhea" id="RHEA-COMP:10131"/>
        <dbReference type="Rhea" id="RHEA-COMP:10132"/>
        <dbReference type="Rhea" id="RHEA-COMP:11367"/>
        <dbReference type="Rhea" id="RHEA-COMP:11368"/>
        <dbReference type="ChEBI" id="CHEBI:29950"/>
        <dbReference type="ChEBI" id="CHEBI:82612"/>
        <dbReference type="ChEBI" id="CHEBI:85445"/>
        <dbReference type="ChEBI" id="CHEBI:85448"/>
        <dbReference type="EC" id="2.1.1.63"/>
    </reaction>
</comment>
<dbReference type="AlphaFoldDB" id="A0A264VTE2"/>
<sequence length="105" mass="11826">MNNAPSFRDIIYSLIGSIPRGRVVTYGTLAKMAGYPAHVRQVCQVIRTIPAGSSLPCHRIINSQGKLSVKGECYLRHKQALIDEGIIFDLNDKIKLKDYFWEGFD</sequence>
<keyword evidence="3 8" id="KW-0808">Transferase</keyword>
<dbReference type="EMBL" id="CP076405">
    <property type="protein sequence ID" value="QWQ20199.1"/>
    <property type="molecule type" value="Genomic_DNA"/>
</dbReference>
<evidence type="ECO:0000256" key="5">
    <source>
        <dbReference type="ARBA" id="ARBA00023204"/>
    </source>
</evidence>
<organism evidence="9 11">
    <name type="scientific">Providencia rettgeri</name>
    <dbReference type="NCBI Taxonomy" id="587"/>
    <lineage>
        <taxon>Bacteria</taxon>
        <taxon>Pseudomonadati</taxon>
        <taxon>Pseudomonadota</taxon>
        <taxon>Gammaproteobacteria</taxon>
        <taxon>Enterobacterales</taxon>
        <taxon>Morganellaceae</taxon>
        <taxon>Providencia</taxon>
    </lineage>
</organism>
<dbReference type="Proteomes" id="UP000682358">
    <property type="component" value="Chromosome"/>
</dbReference>
<dbReference type="EMBL" id="NOWC01000010">
    <property type="protein sequence ID" value="OZS74628.1"/>
    <property type="molecule type" value="Genomic_DNA"/>
</dbReference>
<dbReference type="GO" id="GO:0032259">
    <property type="term" value="P:methylation"/>
    <property type="evidence" value="ECO:0007669"/>
    <property type="project" value="UniProtKB-KW"/>
</dbReference>
<dbReference type="Proteomes" id="UP000216001">
    <property type="component" value="Unassembled WGS sequence"/>
</dbReference>
<dbReference type="GO" id="GO:0006281">
    <property type="term" value="P:DNA repair"/>
    <property type="evidence" value="ECO:0007669"/>
    <property type="project" value="UniProtKB-KW"/>
</dbReference>
<keyword evidence="5" id="KW-0234">DNA repair</keyword>
<comment type="catalytic activity">
    <reaction evidence="1">
        <text>a 4-O-methyl-thymidine in DNA + L-cysteinyl-[protein] = a thymidine in DNA + S-methyl-L-cysteinyl-[protein]</text>
        <dbReference type="Rhea" id="RHEA:53428"/>
        <dbReference type="Rhea" id="RHEA-COMP:10131"/>
        <dbReference type="Rhea" id="RHEA-COMP:10132"/>
        <dbReference type="Rhea" id="RHEA-COMP:13555"/>
        <dbReference type="Rhea" id="RHEA-COMP:13556"/>
        <dbReference type="ChEBI" id="CHEBI:29950"/>
        <dbReference type="ChEBI" id="CHEBI:82612"/>
        <dbReference type="ChEBI" id="CHEBI:137386"/>
        <dbReference type="ChEBI" id="CHEBI:137387"/>
        <dbReference type="EC" id="2.1.1.63"/>
    </reaction>
</comment>